<name>A0A1X6PH67_PORUM</name>
<protein>
    <submittedName>
        <fullName evidence="2">Uncharacterized protein</fullName>
    </submittedName>
</protein>
<keyword evidence="3" id="KW-1185">Reference proteome</keyword>
<feature type="region of interest" description="Disordered" evidence="1">
    <location>
        <begin position="108"/>
        <end position="137"/>
    </location>
</feature>
<evidence type="ECO:0000313" key="3">
    <source>
        <dbReference type="Proteomes" id="UP000218209"/>
    </source>
</evidence>
<dbReference type="EMBL" id="KV918779">
    <property type="protein sequence ID" value="OSX80207.1"/>
    <property type="molecule type" value="Genomic_DNA"/>
</dbReference>
<accession>A0A1X6PH67</accession>
<evidence type="ECO:0000256" key="1">
    <source>
        <dbReference type="SAM" id="MobiDB-lite"/>
    </source>
</evidence>
<gene>
    <name evidence="2" type="ORF">BU14_0057s0028</name>
</gene>
<proteinExistence type="predicted"/>
<organism evidence="2 3">
    <name type="scientific">Porphyra umbilicalis</name>
    <name type="common">Purple laver</name>
    <name type="synonym">Red alga</name>
    <dbReference type="NCBI Taxonomy" id="2786"/>
    <lineage>
        <taxon>Eukaryota</taxon>
        <taxon>Rhodophyta</taxon>
        <taxon>Bangiophyceae</taxon>
        <taxon>Bangiales</taxon>
        <taxon>Bangiaceae</taxon>
        <taxon>Porphyra</taxon>
    </lineage>
</organism>
<dbReference type="AlphaFoldDB" id="A0A1X6PH67"/>
<evidence type="ECO:0000313" key="2">
    <source>
        <dbReference type="EMBL" id="OSX80207.1"/>
    </source>
</evidence>
<sequence>MAREASFLSRVRGIWASRLPLTIDECPHRVCCFDWRPLALVPCGNISGAGEIRTSRQHHAAATSPVLLCAWLAPPPFPDARTDQCVLARRALPVLLASWRQVSTARLHQHAPARTSGVRASPVFPGRSRARPSASSRARAYRLSCGGRLPPRDAVNRPGRWHQMVHTPNPVAAGVQDCTPWESTAGVTSRAVCPRGGRNQHLVGRGVKRAPPHRLLKKLLDSEPVFYSCVRSVEIAKMVA</sequence>
<reference evidence="2 3" key="1">
    <citation type="submission" date="2017-03" db="EMBL/GenBank/DDBJ databases">
        <title>WGS assembly of Porphyra umbilicalis.</title>
        <authorList>
            <person name="Brawley S.H."/>
            <person name="Blouin N.A."/>
            <person name="Ficko-Blean E."/>
            <person name="Wheeler G.L."/>
            <person name="Lohr M."/>
            <person name="Goodson H.V."/>
            <person name="Jenkins J.W."/>
            <person name="Blaby-Haas C.E."/>
            <person name="Helliwell K.E."/>
            <person name="Chan C."/>
            <person name="Marriage T."/>
            <person name="Bhattacharya D."/>
            <person name="Klein A.S."/>
            <person name="Badis Y."/>
            <person name="Brodie J."/>
            <person name="Cao Y."/>
            <person name="Collen J."/>
            <person name="Dittami S.M."/>
            <person name="Gachon C.M."/>
            <person name="Green B.R."/>
            <person name="Karpowicz S."/>
            <person name="Kim J.W."/>
            <person name="Kudahl U."/>
            <person name="Lin S."/>
            <person name="Michel G."/>
            <person name="Mittag M."/>
            <person name="Olson B.J."/>
            <person name="Pangilinan J."/>
            <person name="Peng Y."/>
            <person name="Qiu H."/>
            <person name="Shu S."/>
            <person name="Singer J.T."/>
            <person name="Smith A.G."/>
            <person name="Sprecher B.N."/>
            <person name="Wagner V."/>
            <person name="Wang W."/>
            <person name="Wang Z.-Y."/>
            <person name="Yan J."/>
            <person name="Yarish C."/>
            <person name="Zoeuner-Riek S."/>
            <person name="Zhuang Y."/>
            <person name="Zou Y."/>
            <person name="Lindquist E.A."/>
            <person name="Grimwood J."/>
            <person name="Barry K."/>
            <person name="Rokhsar D.S."/>
            <person name="Schmutz J."/>
            <person name="Stiller J.W."/>
            <person name="Grossman A.R."/>
            <person name="Prochnik S.E."/>
        </authorList>
    </citation>
    <scope>NUCLEOTIDE SEQUENCE [LARGE SCALE GENOMIC DNA]</scope>
    <source>
        <strain evidence="2">4086291</strain>
    </source>
</reference>
<dbReference type="Proteomes" id="UP000218209">
    <property type="component" value="Unassembled WGS sequence"/>
</dbReference>